<dbReference type="Gene3D" id="1.10.287.1150">
    <property type="entry name" value="TPP helical domain"/>
    <property type="match status" value="1"/>
</dbReference>
<dbReference type="Gene3D" id="3.40.50.12470">
    <property type="match status" value="1"/>
</dbReference>
<dbReference type="SUPFAM" id="SSF52518">
    <property type="entry name" value="Thiamin diphosphate-binding fold (THDP-binding)"/>
    <property type="match status" value="2"/>
</dbReference>
<evidence type="ECO:0000256" key="6">
    <source>
        <dbReference type="ARBA" id="ARBA00023002"/>
    </source>
</evidence>
<dbReference type="Pfam" id="PF16870">
    <property type="entry name" value="OxoGdeHyase_C"/>
    <property type="match status" value="1"/>
</dbReference>
<dbReference type="GO" id="GO:0006099">
    <property type="term" value="P:tricarboxylic acid cycle"/>
    <property type="evidence" value="ECO:0007669"/>
    <property type="project" value="TreeGrafter"/>
</dbReference>
<reference evidence="10 11" key="1">
    <citation type="submission" date="2020-03" db="EMBL/GenBank/DDBJ databases">
        <title>Hydrogenophaga sp. nov. isolated from cyanobacterial mat.</title>
        <authorList>
            <person name="Thorat V."/>
            <person name="Kirdat K."/>
            <person name="Tiwarekar B."/>
            <person name="Costa E.D."/>
            <person name="Yadav A."/>
        </authorList>
    </citation>
    <scope>NUCLEOTIDE SEQUENCE [LARGE SCALE GENOMIC DNA]</scope>
    <source>
        <strain evidence="10 11">BA0156</strain>
    </source>
</reference>
<comment type="similarity">
    <text evidence="3">Belongs to the alpha-ketoglutarate dehydrogenase family.</text>
</comment>
<accession>A0A6G8IG73</accession>
<keyword evidence="7" id="KW-0786">Thiamine pyrophosphate</keyword>
<dbReference type="GO" id="GO:0045252">
    <property type="term" value="C:oxoglutarate dehydrogenase complex"/>
    <property type="evidence" value="ECO:0007669"/>
    <property type="project" value="TreeGrafter"/>
</dbReference>
<evidence type="ECO:0000313" key="10">
    <source>
        <dbReference type="EMBL" id="QIM52214.1"/>
    </source>
</evidence>
<dbReference type="InterPro" id="IPR005475">
    <property type="entry name" value="Transketolase-like_Pyr-bd"/>
</dbReference>
<evidence type="ECO:0000256" key="2">
    <source>
        <dbReference type="ARBA" id="ARBA00003906"/>
    </source>
</evidence>
<evidence type="ECO:0000256" key="8">
    <source>
        <dbReference type="ARBA" id="ARBA00030680"/>
    </source>
</evidence>
<dbReference type="Proteomes" id="UP000503162">
    <property type="component" value="Chromosome"/>
</dbReference>
<dbReference type="InterPro" id="IPR031717">
    <property type="entry name" value="ODO-1/KGD_C"/>
</dbReference>
<evidence type="ECO:0000256" key="1">
    <source>
        <dbReference type="ARBA" id="ARBA00001964"/>
    </source>
</evidence>
<sequence>MSDSSNAGNVYVAYQGNSYLFGGNAPYVEEMYENYLANPTSVPDNWREYFDALQNVPAVDGSNAKDVPHLPVINAFAERAKQGGTTVVVASGADSELARKRTAVQQLIAAYRNVGARWADLDPLKRAERPNIPELEPSFYGFTDADHEMVFNTSNTFFGRESMSLRELLNALRETYCGSIGAEYNYITDQNQKRWWQEKLEATRTRPSYNAEKKKHILERLTAAEGLERFLHTKYVGQKRFSLEGGESFIAAMDELIQQAGQAGIQEIVIGMAHRGRLNVLVNTLGKMPKDLFAEFDHTAPEDLPAGDVKYHQGFSSDVATPGGPVHLSLAFNPSHLEIVNPVVEGSVRARMDRRGDPEGKQVLPVLVHGDAAFAGQGVVMETLALAETRGYSTGGTVHLVINNQIGFTTSDPRDSRSTLYCSDVVKMIESPVLHVNGDDPEAVVFATQLALEFRLAFQKDVVVDIVCFRKLGHNEQDTPSLTQPLMYKKIAAHPGTRKLYADKLAAQGLGETLGDDMVKTYRAALDEGRHTVDPVLTNFKSKFAVDWSPYLGKKWSDSADTAIPLTEWKRLAERITTIPDSVAPHQLVKKVYADRAAMGRGEIPVDWGMGEHMAFASLVASGFPVRLSGEDCGRGTFTHRHAVIHDQNREKYDEGTYIPLQNVADNQAPFVVIDSILSEEAVLGFEYGYASNDPNTLVIWEAQFGDFVNGAQVVIDQFIASGEVKWGRVNGLTMMLPHGYEGQGPEHSSARLERFMQLAADTNMQVVQPTTASQIFHVLRRQMIRPLRKPLVLFTPKSLLRNKDATSPLSEFTKGGFQTVIPENNADVVKKADKVKRVIACSGKVYYDLVKKREEKGQDDVAIIRVEQLYPFPHKAFGAELKRFPNATDIVWCQDEPQNQGAWFFVQHYIHENMLDGQKLGYAGRAASASPAVGYAHLHQEQQKQLIEAAFAKLKGFILTK</sequence>
<dbReference type="Pfam" id="PF00676">
    <property type="entry name" value="E1_dh"/>
    <property type="match status" value="1"/>
</dbReference>
<dbReference type="NCBIfam" id="NF008907">
    <property type="entry name" value="PRK12270.1"/>
    <property type="match status" value="1"/>
</dbReference>
<dbReference type="Pfam" id="PF16078">
    <property type="entry name" value="2-oxogl_dehyd_N"/>
    <property type="match status" value="1"/>
</dbReference>
<dbReference type="NCBIfam" id="NF006914">
    <property type="entry name" value="PRK09404.1"/>
    <property type="match status" value="1"/>
</dbReference>
<dbReference type="RefSeq" id="WP_166226816.1">
    <property type="nucleotide sequence ID" value="NZ_CP049989.1"/>
</dbReference>
<evidence type="ECO:0000256" key="7">
    <source>
        <dbReference type="ARBA" id="ARBA00023052"/>
    </source>
</evidence>
<evidence type="ECO:0000259" key="9">
    <source>
        <dbReference type="SMART" id="SM00861"/>
    </source>
</evidence>
<evidence type="ECO:0000256" key="5">
    <source>
        <dbReference type="ARBA" id="ARBA00013321"/>
    </source>
</evidence>
<dbReference type="PIRSF" id="PIRSF000157">
    <property type="entry name" value="Oxoglu_dh_E1"/>
    <property type="match status" value="1"/>
</dbReference>
<dbReference type="FunFam" id="1.10.287.1150:FF:000004">
    <property type="entry name" value="2-oxoglutarate dehydrogenase E1 component"/>
    <property type="match status" value="1"/>
</dbReference>
<dbReference type="GO" id="GO:0030976">
    <property type="term" value="F:thiamine pyrophosphate binding"/>
    <property type="evidence" value="ECO:0007669"/>
    <property type="project" value="InterPro"/>
</dbReference>
<protein>
    <recommendedName>
        <fullName evidence="5">2-oxoglutarate dehydrogenase E1 component</fullName>
        <ecNumber evidence="4">1.2.4.2</ecNumber>
    </recommendedName>
    <alternativeName>
        <fullName evidence="8">Alpha-ketoglutarate dehydrogenase</fullName>
    </alternativeName>
</protein>
<dbReference type="GO" id="GO:0005829">
    <property type="term" value="C:cytosol"/>
    <property type="evidence" value="ECO:0007669"/>
    <property type="project" value="TreeGrafter"/>
</dbReference>
<keyword evidence="6 10" id="KW-0560">Oxidoreductase</keyword>
<gene>
    <name evidence="10" type="ORF">G9Q37_08695</name>
</gene>
<dbReference type="Gene3D" id="3.40.50.11610">
    <property type="entry name" value="Multifunctional 2-oxoglutarate metabolism enzyme, C-terminal domain"/>
    <property type="match status" value="1"/>
</dbReference>
<dbReference type="CDD" id="cd02016">
    <property type="entry name" value="TPP_E1_OGDC_like"/>
    <property type="match status" value="1"/>
</dbReference>
<dbReference type="EC" id="1.2.4.2" evidence="4"/>
<dbReference type="PANTHER" id="PTHR23152:SF4">
    <property type="entry name" value="2-OXOADIPATE DEHYDROGENASE COMPLEX COMPONENT E1"/>
    <property type="match status" value="1"/>
</dbReference>
<evidence type="ECO:0000313" key="11">
    <source>
        <dbReference type="Proteomes" id="UP000503162"/>
    </source>
</evidence>
<dbReference type="NCBIfam" id="TIGR00239">
    <property type="entry name" value="2oxo_dh_E1"/>
    <property type="match status" value="1"/>
</dbReference>
<proteinExistence type="inferred from homology"/>
<comment type="function">
    <text evidence="2">E1 component of the 2-oxoglutarate dehydrogenase (OGDH) complex which catalyzes the decarboxylation of 2-oxoglutarate, the first step in the conversion of 2-oxoglutarate to succinyl-CoA and CO(2).</text>
</comment>
<dbReference type="InterPro" id="IPR032106">
    <property type="entry name" value="2-oxogl_dehyd_N"/>
</dbReference>
<comment type="cofactor">
    <cofactor evidence="1">
        <name>thiamine diphosphate</name>
        <dbReference type="ChEBI" id="CHEBI:58937"/>
    </cofactor>
</comment>
<evidence type="ECO:0000256" key="3">
    <source>
        <dbReference type="ARBA" id="ARBA00006936"/>
    </source>
</evidence>
<keyword evidence="11" id="KW-1185">Reference proteome</keyword>
<evidence type="ECO:0000256" key="4">
    <source>
        <dbReference type="ARBA" id="ARBA00012280"/>
    </source>
</evidence>
<dbReference type="InterPro" id="IPR029061">
    <property type="entry name" value="THDP-binding"/>
</dbReference>
<dbReference type="KEGG" id="hcz:G9Q37_08695"/>
<name>A0A6G8IG73_9BURK</name>
<dbReference type="SMART" id="SM00861">
    <property type="entry name" value="Transket_pyr"/>
    <property type="match status" value="1"/>
</dbReference>
<dbReference type="PANTHER" id="PTHR23152">
    <property type="entry name" value="2-OXOGLUTARATE DEHYDROGENASE"/>
    <property type="match status" value="1"/>
</dbReference>
<organism evidence="10 11">
    <name type="scientific">Hydrogenophaga crocea</name>
    <dbReference type="NCBI Taxonomy" id="2716225"/>
    <lineage>
        <taxon>Bacteria</taxon>
        <taxon>Pseudomonadati</taxon>
        <taxon>Pseudomonadota</taxon>
        <taxon>Betaproteobacteria</taxon>
        <taxon>Burkholderiales</taxon>
        <taxon>Comamonadaceae</taxon>
        <taxon>Hydrogenophaga</taxon>
    </lineage>
</organism>
<dbReference type="AlphaFoldDB" id="A0A6G8IG73"/>
<dbReference type="InterPro" id="IPR011603">
    <property type="entry name" value="2oxoglutarate_DH_E1"/>
</dbReference>
<dbReference type="InterPro" id="IPR042179">
    <property type="entry name" value="KGD_C_sf"/>
</dbReference>
<feature type="domain" description="Transketolase-like pyrimidine-binding" evidence="9">
    <location>
        <begin position="606"/>
        <end position="803"/>
    </location>
</feature>
<dbReference type="EMBL" id="CP049989">
    <property type="protein sequence ID" value="QIM52214.1"/>
    <property type="molecule type" value="Genomic_DNA"/>
</dbReference>
<dbReference type="GO" id="GO:0004591">
    <property type="term" value="F:oxoglutarate dehydrogenase (succinyl-transferring) activity"/>
    <property type="evidence" value="ECO:0007669"/>
    <property type="project" value="UniProtKB-EC"/>
</dbReference>
<dbReference type="Pfam" id="PF02779">
    <property type="entry name" value="Transket_pyr"/>
    <property type="match status" value="1"/>
</dbReference>
<dbReference type="InterPro" id="IPR001017">
    <property type="entry name" value="DH_E1"/>
</dbReference>
<dbReference type="Gene3D" id="3.40.50.970">
    <property type="match status" value="1"/>
</dbReference>